<dbReference type="PANTHER" id="PTHR12277">
    <property type="entry name" value="ALPHA/BETA HYDROLASE DOMAIN-CONTAINING PROTEIN"/>
    <property type="match status" value="1"/>
</dbReference>
<feature type="transmembrane region" description="Helical" evidence="1">
    <location>
        <begin position="25"/>
        <end position="48"/>
    </location>
</feature>
<organism evidence="2 3">
    <name type="scientific">Falsibacillus albus</name>
    <dbReference type="NCBI Taxonomy" id="2478915"/>
    <lineage>
        <taxon>Bacteria</taxon>
        <taxon>Bacillati</taxon>
        <taxon>Bacillota</taxon>
        <taxon>Bacilli</taxon>
        <taxon>Bacillales</taxon>
        <taxon>Bacillaceae</taxon>
        <taxon>Falsibacillus</taxon>
    </lineage>
</organism>
<sequence>MKWIFRSIWIVPALGWTGCLLFGGWWGWYAIASIAFLILYGIGILWLYDYTMQGVINSEMASAESDPLTEAGLDYENIIIKSSNGSPISGWYLQSDVSVEGNPIIIYSHGFSLSKEQLGAPSYKQFGYFLQKGYSILTFEYPLGSRDRSHIASCGIMERDDLTSVVRFAREKDHQFISVMGYSYGGGTALFTCVDAEHQEIDALVLDSSFIPVMNVFIDKFHHWMGYPRILSRVLLPVMWKRHLSISWQEHPMETVFTKSCETPILFWHGTEDADASYQLISQIHAKQRHPFTKLRTVEKGEHVALHEVVGEDEYNDDTFAWLEKVRRASRDQNTFDTQIM</sequence>
<keyword evidence="1" id="KW-0812">Transmembrane</keyword>
<protein>
    <recommendedName>
        <fullName evidence="4">Alpha/beta hydrolase</fullName>
    </recommendedName>
</protein>
<evidence type="ECO:0000256" key="1">
    <source>
        <dbReference type="SAM" id="Phobius"/>
    </source>
</evidence>
<dbReference type="PROSITE" id="PS51257">
    <property type="entry name" value="PROKAR_LIPOPROTEIN"/>
    <property type="match status" value="1"/>
</dbReference>
<evidence type="ECO:0000313" key="3">
    <source>
        <dbReference type="Proteomes" id="UP000276770"/>
    </source>
</evidence>
<keyword evidence="1" id="KW-1133">Transmembrane helix</keyword>
<dbReference type="SUPFAM" id="SSF53474">
    <property type="entry name" value="alpha/beta-Hydrolases"/>
    <property type="match status" value="1"/>
</dbReference>
<dbReference type="EMBL" id="RCVZ01000004">
    <property type="protein sequence ID" value="RLQ96324.1"/>
    <property type="molecule type" value="Genomic_DNA"/>
</dbReference>
<dbReference type="Gene3D" id="3.40.50.1820">
    <property type="entry name" value="alpha/beta hydrolase"/>
    <property type="match status" value="1"/>
</dbReference>
<dbReference type="Proteomes" id="UP000276770">
    <property type="component" value="Unassembled WGS sequence"/>
</dbReference>
<gene>
    <name evidence="2" type="ORF">D9X91_08560</name>
</gene>
<comment type="caution">
    <text evidence="2">The sequence shown here is derived from an EMBL/GenBank/DDBJ whole genome shotgun (WGS) entry which is preliminary data.</text>
</comment>
<name>A0A3L7K1U2_9BACI</name>
<keyword evidence="1" id="KW-0472">Membrane</keyword>
<accession>A0A3L7K1U2</accession>
<keyword evidence="3" id="KW-1185">Reference proteome</keyword>
<dbReference type="AlphaFoldDB" id="A0A3L7K1U2"/>
<dbReference type="PANTHER" id="PTHR12277:SF81">
    <property type="entry name" value="PROTEIN ABHD13"/>
    <property type="match status" value="1"/>
</dbReference>
<dbReference type="InterPro" id="IPR029058">
    <property type="entry name" value="AB_hydrolase_fold"/>
</dbReference>
<reference evidence="2 3" key="1">
    <citation type="submission" date="2018-10" db="EMBL/GenBank/DDBJ databases">
        <title>Falsibacillus sp. genome draft.</title>
        <authorList>
            <person name="Shi S."/>
        </authorList>
    </citation>
    <scope>NUCLEOTIDE SEQUENCE [LARGE SCALE GENOMIC DNA]</scope>
    <source>
        <strain evidence="2 3">GY 10110</strain>
    </source>
</reference>
<evidence type="ECO:0008006" key="4">
    <source>
        <dbReference type="Google" id="ProtNLM"/>
    </source>
</evidence>
<evidence type="ECO:0000313" key="2">
    <source>
        <dbReference type="EMBL" id="RLQ96324.1"/>
    </source>
</evidence>
<proteinExistence type="predicted"/>